<evidence type="ECO:0000313" key="3">
    <source>
        <dbReference type="Proteomes" id="UP000001929"/>
    </source>
</evidence>
<dbReference type="InterPro" id="IPR017853">
    <property type="entry name" value="GH"/>
</dbReference>
<protein>
    <submittedName>
        <fullName evidence="2">Alpha amylase, catalytic region</fullName>
        <ecNumber evidence="2">3.2.1.1</ecNumber>
        <ecNumber evidence="2">5.4.99.15</ecNumber>
    </submittedName>
</protein>
<accession>Q2RX34</accession>
<dbReference type="Pfam" id="PF00128">
    <property type="entry name" value="Alpha-amylase"/>
    <property type="match status" value="1"/>
</dbReference>
<dbReference type="PANTHER" id="PTHR10357">
    <property type="entry name" value="ALPHA-AMYLASE FAMILY MEMBER"/>
    <property type="match status" value="1"/>
</dbReference>
<feature type="domain" description="Glycosyl hydrolase family 13 catalytic" evidence="1">
    <location>
        <begin position="9"/>
        <end position="808"/>
    </location>
</feature>
<dbReference type="Gene3D" id="1.10.10.470">
    <property type="entry name" value="Maltooligosyl trehalose synthase, domain 4"/>
    <property type="match status" value="1"/>
</dbReference>
<dbReference type="SUPFAM" id="SSF51445">
    <property type="entry name" value="(Trans)glycosidases"/>
    <property type="match status" value="1"/>
</dbReference>
<keyword evidence="2" id="KW-0326">Glycosidase</keyword>
<dbReference type="STRING" id="269796.Rru_A0507"/>
<dbReference type="GO" id="GO:0004556">
    <property type="term" value="F:alpha-amylase activity"/>
    <property type="evidence" value="ECO:0007669"/>
    <property type="project" value="UniProtKB-EC"/>
</dbReference>
<sequence length="939" mass="102564">MTADLYAPTATYRLQFHAGFTFTDAAAQVGYLRDLGVSHLYASPILKARPGSTHGYDIIDHGALNPELGGERGFAQLSEALAGAGLGLIIDIVPNHMGIGAADNGWWLDVLEWGRGGRYAGYFDIDWFPATPGLREKVVLPVLGDLYGRVLDAGDLVARFDDADGSFSIWYHEHRFPVCPATYATILDLCLKEVALPEAAALMTEARRLRGTPRSDIRRKAQRTRGETFKRSLREAAATPALAAALASVTTLFGPAATDGKGLTRLHALLENQHYRPSFWRIAGHEINYRRFFQINDLAGLRVEEKEVFDASHALIGDLVGSGRVHGVRVDHIDGLLDPHQYLDRLQGLVAPFAETLGFRPGAFPVYVEKILEHGEALRRDWPTAGTTGYDALNEISTLFVAAPGLETLRALWRREVGDEAADPVRVAVRAKRQVMDEELASELEVLTDQCTRLLKRDPQTRDFSRAGINRALREIVAQFPVYRSYIGPKGATPEDRAVIATAIRRARRARAVSHGALYDVLDEVLTGQWGKGVGGRPRVAVLHLARKVQQYTGPVMAKGMEDTTFYRVMPLVSLNEVGGGPGLTPLDGAAFHQGMAERQRFLPRALVATATHDTKRGEDVRARLHGLSECPERWAERLSAWREILAPLCQTVEGEVWPSPADQILFLQTLVGIWPAGLDATAPVPPTLLDRLRAYMRKAAREAKTHTSWTDPDEDYEAALEAYGVGALTGEPAPKIRREVAELVTHLEGPGRTTALAQLTLRLTIPGVPDTYQGTELWDDSLVDPDNRRPVDFALRREKAADLAGVGGAAVEKLLADPAGAAKMLVLTRLLALRRRLPDLFLEGGYEPLTVTGKAAGHVVAFLRRHGEATLLVAVPRLTMTLSGEGASVAKAWGDTTLVLPDRLPLEGWTDCLSGDRLADLPSCATLFARLPVAVLLG</sequence>
<dbReference type="KEGG" id="rru:Rru_A0507"/>
<keyword evidence="2" id="KW-0413">Isomerase</keyword>
<name>Q2RX34_RHORT</name>
<dbReference type="NCBIfam" id="TIGR02401">
    <property type="entry name" value="trehalose_TreY"/>
    <property type="match status" value="1"/>
</dbReference>
<dbReference type="AlphaFoldDB" id="Q2RX34"/>
<evidence type="ECO:0000259" key="1">
    <source>
        <dbReference type="SMART" id="SM00642"/>
    </source>
</evidence>
<dbReference type="EC" id="3.2.1.1" evidence="2"/>
<dbReference type="InterPro" id="IPR006047">
    <property type="entry name" value="GH13_cat_dom"/>
</dbReference>
<evidence type="ECO:0000313" key="2">
    <source>
        <dbReference type="EMBL" id="ABC21311.1"/>
    </source>
</evidence>
<dbReference type="PATRIC" id="fig|269796.9.peg.563"/>
<dbReference type="Gene3D" id="3.20.20.80">
    <property type="entry name" value="Glycosidases"/>
    <property type="match status" value="3"/>
</dbReference>
<keyword evidence="2" id="KW-0378">Hydrolase</keyword>
<dbReference type="SMART" id="SM00642">
    <property type="entry name" value="Aamy"/>
    <property type="match status" value="1"/>
</dbReference>
<dbReference type="CAZy" id="GH13">
    <property type="family name" value="Glycoside Hydrolase Family 13"/>
</dbReference>
<dbReference type="eggNOG" id="COG3280">
    <property type="taxonomic scope" value="Bacteria"/>
</dbReference>
<dbReference type="EMBL" id="CP000230">
    <property type="protein sequence ID" value="ABC21311.1"/>
    <property type="molecule type" value="Genomic_DNA"/>
</dbReference>
<dbReference type="InterPro" id="IPR012767">
    <property type="entry name" value="Trehalose_TreY"/>
</dbReference>
<dbReference type="PhylomeDB" id="Q2RX34"/>
<gene>
    <name evidence="2" type="ordered locus">Rru_A0507</name>
</gene>
<reference evidence="2 3" key="1">
    <citation type="journal article" date="2011" name="Stand. Genomic Sci.">
        <title>Complete genome sequence of Rhodospirillum rubrum type strain (S1).</title>
        <authorList>
            <person name="Munk A.C."/>
            <person name="Copeland A."/>
            <person name="Lucas S."/>
            <person name="Lapidus A."/>
            <person name="Del Rio T.G."/>
            <person name="Barry K."/>
            <person name="Detter J.C."/>
            <person name="Hammon N."/>
            <person name="Israni S."/>
            <person name="Pitluck S."/>
            <person name="Brettin T."/>
            <person name="Bruce D."/>
            <person name="Han C."/>
            <person name="Tapia R."/>
            <person name="Gilna P."/>
            <person name="Schmutz J."/>
            <person name="Larimer F."/>
            <person name="Land M."/>
            <person name="Kyrpides N.C."/>
            <person name="Mavromatis K."/>
            <person name="Richardson P."/>
            <person name="Rohde M."/>
            <person name="Goker M."/>
            <person name="Klenk H.P."/>
            <person name="Zhang Y."/>
            <person name="Roberts G.P."/>
            <person name="Reslewic S."/>
            <person name="Schwartz D.C."/>
        </authorList>
    </citation>
    <scope>NUCLEOTIDE SEQUENCE [LARGE SCALE GENOMIC DNA]</scope>
    <source>
        <strain evidence="3">ATCC 11170 / ATH 1.1.1 / DSM 467 / LMG 4362 / NCIMB 8255 / S1</strain>
    </source>
</reference>
<dbReference type="HOGENOM" id="CLU_005045_1_0_5"/>
<dbReference type="CDD" id="cd11336">
    <property type="entry name" value="AmyAc_MTSase"/>
    <property type="match status" value="1"/>
</dbReference>
<dbReference type="GO" id="GO:0047470">
    <property type="term" value="F:(1,4)-alpha-D-glucan 1-alpha-D-glucosylmutase activity"/>
    <property type="evidence" value="ECO:0007669"/>
    <property type="project" value="UniProtKB-EC"/>
</dbReference>
<dbReference type="GO" id="GO:0030980">
    <property type="term" value="P:alpha-glucan catabolic process"/>
    <property type="evidence" value="ECO:0007669"/>
    <property type="project" value="TreeGrafter"/>
</dbReference>
<dbReference type="GO" id="GO:0005992">
    <property type="term" value="P:trehalose biosynthetic process"/>
    <property type="evidence" value="ECO:0007669"/>
    <property type="project" value="TreeGrafter"/>
</dbReference>
<dbReference type="InterPro" id="IPR013797">
    <property type="entry name" value="Maltooligo_trehalose_synth_4"/>
</dbReference>
<dbReference type="Proteomes" id="UP000001929">
    <property type="component" value="Chromosome"/>
</dbReference>
<dbReference type="RefSeq" id="WP_011388265.1">
    <property type="nucleotide sequence ID" value="NC_007643.1"/>
</dbReference>
<organism evidence="2 3">
    <name type="scientific">Rhodospirillum rubrum (strain ATCC 11170 / ATH 1.1.1 / DSM 467 / LMG 4362 / NCIMB 8255 / S1)</name>
    <dbReference type="NCBI Taxonomy" id="269796"/>
    <lineage>
        <taxon>Bacteria</taxon>
        <taxon>Pseudomonadati</taxon>
        <taxon>Pseudomonadota</taxon>
        <taxon>Alphaproteobacteria</taxon>
        <taxon>Rhodospirillales</taxon>
        <taxon>Rhodospirillaceae</taxon>
        <taxon>Rhodospirillum</taxon>
    </lineage>
</organism>
<proteinExistence type="predicted"/>
<dbReference type="EnsemblBacteria" id="ABC21311">
    <property type="protein sequence ID" value="ABC21311"/>
    <property type="gene ID" value="Rru_A0507"/>
</dbReference>
<dbReference type="EC" id="5.4.99.15" evidence="2"/>
<dbReference type="PANTHER" id="PTHR10357:SF216">
    <property type="entry name" value="MALTOOLIGOSYL TREHALOSE SYNTHASE-RELATED"/>
    <property type="match status" value="1"/>
</dbReference>
<keyword evidence="3" id="KW-1185">Reference proteome</keyword>